<reference evidence="3" key="2">
    <citation type="submission" date="2012-01" db="EMBL/GenBank/DDBJ databases">
        <title>Complete sequence of chromosome of Marinitoga piezophila KA3.</title>
        <authorList>
            <person name="Lucas S."/>
            <person name="Han J."/>
            <person name="Lapidus A."/>
            <person name="Cheng J.-F."/>
            <person name="Goodwin L."/>
            <person name="Pitluck S."/>
            <person name="Peters L."/>
            <person name="Mikhailova N."/>
            <person name="Teshima H."/>
            <person name="Detter J.C."/>
            <person name="Han C."/>
            <person name="Tapia R."/>
            <person name="Land M."/>
            <person name="Hauser L."/>
            <person name="Kyrpides N."/>
            <person name="Ivanova N."/>
            <person name="Pagani I."/>
            <person name="Jebbar M."/>
            <person name="Vannier P."/>
            <person name="Oger P."/>
            <person name="Cario A."/>
            <person name="Bartlett D."/>
            <person name="Noll K.M."/>
            <person name="Woyke T."/>
        </authorList>
    </citation>
    <scope>NUCLEOTIDE SEQUENCE [LARGE SCALE GENOMIC DNA]</scope>
    <source>
        <strain evidence="3">DSM 14283 / JCM 11233 / KA3</strain>
    </source>
</reference>
<dbReference type="AlphaFoldDB" id="H2J4N6"/>
<organism evidence="2 3">
    <name type="scientific">Marinitoga piezophila (strain DSM 14283 / JCM 11233 / KA3)</name>
    <dbReference type="NCBI Taxonomy" id="443254"/>
    <lineage>
        <taxon>Bacteria</taxon>
        <taxon>Thermotogati</taxon>
        <taxon>Thermotogota</taxon>
        <taxon>Thermotogae</taxon>
        <taxon>Petrotogales</taxon>
        <taxon>Petrotogaceae</taxon>
        <taxon>Marinitoga</taxon>
    </lineage>
</organism>
<dbReference type="EMBL" id="CP003257">
    <property type="protein sequence ID" value="AEX85978.1"/>
    <property type="molecule type" value="Genomic_DNA"/>
</dbReference>
<reference evidence="2 3" key="1">
    <citation type="journal article" date="2012" name="J. Bacteriol.">
        <title>Complete Genome Sequence of the Thermophilic, Piezophilic, Heterotrophic Bacterium Marinitoga piezophila KA3.</title>
        <authorList>
            <person name="Lucas S."/>
            <person name="Han J."/>
            <person name="Lapidus A."/>
            <person name="Cheng J.F."/>
            <person name="Goodwin L.A."/>
            <person name="Pitluck S."/>
            <person name="Peters L."/>
            <person name="Mikhailova N."/>
            <person name="Teshima H."/>
            <person name="Detter J.C."/>
            <person name="Han C."/>
            <person name="Tapia R."/>
            <person name="Land M."/>
            <person name="Hauser L."/>
            <person name="Kyrpides N.C."/>
            <person name="Ivanova N."/>
            <person name="Pagani I."/>
            <person name="Vannier P."/>
            <person name="Oger P."/>
            <person name="Bartlett D.H."/>
            <person name="Noll K.M."/>
            <person name="Woyke T."/>
            <person name="Jebbar M."/>
        </authorList>
    </citation>
    <scope>NUCLEOTIDE SEQUENCE [LARGE SCALE GENOMIC DNA]</scope>
    <source>
        <strain evidence="3">DSM 14283 / JCM 11233 / KA3</strain>
    </source>
</reference>
<keyword evidence="3" id="KW-1185">Reference proteome</keyword>
<evidence type="ECO:0008006" key="4">
    <source>
        <dbReference type="Google" id="ProtNLM"/>
    </source>
</evidence>
<evidence type="ECO:0000313" key="2">
    <source>
        <dbReference type="EMBL" id="AEX85978.1"/>
    </source>
</evidence>
<protein>
    <recommendedName>
        <fullName evidence="4">ATP synthase I chain</fullName>
    </recommendedName>
</protein>
<feature type="transmembrane region" description="Helical" evidence="1">
    <location>
        <begin position="5"/>
        <end position="23"/>
    </location>
</feature>
<name>H2J4N6_MARPK</name>
<evidence type="ECO:0000313" key="3">
    <source>
        <dbReference type="Proteomes" id="UP000007161"/>
    </source>
</evidence>
<dbReference type="KEGG" id="mpz:Marpi_1588"/>
<feature type="transmembrane region" description="Helical" evidence="1">
    <location>
        <begin position="67"/>
        <end position="93"/>
    </location>
</feature>
<dbReference type="HOGENOM" id="CLU_171167_0_0_0"/>
<gene>
    <name evidence="2" type="ordered locus">Marpi_1588</name>
</gene>
<accession>H2J4N6</accession>
<keyword evidence="1" id="KW-0812">Transmembrane</keyword>
<evidence type="ECO:0000256" key="1">
    <source>
        <dbReference type="SAM" id="Phobius"/>
    </source>
</evidence>
<dbReference type="Proteomes" id="UP000007161">
    <property type="component" value="Chromosome"/>
</dbReference>
<dbReference type="STRING" id="443254.Marpi_1588"/>
<keyword evidence="1" id="KW-0472">Membrane</keyword>
<proteinExistence type="predicted"/>
<feature type="transmembrane region" description="Helical" evidence="1">
    <location>
        <begin position="29"/>
        <end position="46"/>
    </location>
</feature>
<keyword evidence="1" id="KW-1133">Transmembrane helix</keyword>
<sequence>MKEIAIKIGILSLGEVVILFVFFGLKSLWIFWGSFGAVIGILMIVEDIKKIVTNGKQKFPKGYIIRYIFFGIILLVGALFSEVGLFLTFLGLLNMKIAALLSPK</sequence>